<sequence length="220" mass="24985">MKPVIFCDFDGTITINDNIIEIMKQFAPPEWEELKNQVLNRTISVKEGVGKMFSLLPSSKREEITSYLLDQAEIREGFTEFAAYAKEQNIELYIVSGGIDFFVHPLLNGQIEQQKIFCNEADFQGEQILIHWPHPCDADSGCEMECGCCKPSIIRGIASTDQEIIVIGDSVTDLEAAKMADFVIARDYLLDKVKEQHLSFEPFETFHDVVSILEKRRVSV</sequence>
<comment type="catalytic activity">
    <reaction evidence="4">
        <text>2-hydroxy-5-methylsulfanyl-3-oxopent-1-enyl phosphate + H2O = 1,2-dihydroxy-5-(methylsulfanyl)pent-1-en-3-one + phosphate</text>
        <dbReference type="Rhea" id="RHEA:14481"/>
        <dbReference type="ChEBI" id="CHEBI:15377"/>
        <dbReference type="ChEBI" id="CHEBI:43474"/>
        <dbReference type="ChEBI" id="CHEBI:49252"/>
        <dbReference type="ChEBI" id="CHEBI:59505"/>
        <dbReference type="EC" id="3.1.3.87"/>
    </reaction>
</comment>
<comment type="caution">
    <text evidence="6">The sequence shown here is derived from an EMBL/GenBank/DDBJ whole genome shotgun (WGS) entry which is preliminary data.</text>
</comment>
<dbReference type="CDD" id="cd07524">
    <property type="entry name" value="HAD_Pase"/>
    <property type="match status" value="1"/>
</dbReference>
<accession>A0ABS5LDD1</accession>
<dbReference type="InterPro" id="IPR017718">
    <property type="entry name" value="HAD-SF_hydro_IB_MtnX"/>
</dbReference>
<comment type="pathway">
    <text evidence="4">Amino-acid biosynthesis; L-methionine biosynthesis via salvage pathway; L-methionine from S-methyl-5-thio-alpha-D-ribose 1-phosphate: step 4/6.</text>
</comment>
<dbReference type="Gene3D" id="3.90.1470.20">
    <property type="match status" value="1"/>
</dbReference>
<dbReference type="HAMAP" id="MF_01680">
    <property type="entry name" value="Salvage_MtnX"/>
    <property type="match status" value="1"/>
</dbReference>
<dbReference type="RefSeq" id="WP_211557438.1">
    <property type="nucleotide sequence ID" value="NZ_JAGVRK010000001.1"/>
</dbReference>
<evidence type="ECO:0000256" key="3">
    <source>
        <dbReference type="ARBA" id="ARBA00023167"/>
    </source>
</evidence>
<organism evidence="6 7">
    <name type="scientific">Metabacillus flavus</name>
    <dbReference type="NCBI Taxonomy" id="2823519"/>
    <lineage>
        <taxon>Bacteria</taxon>
        <taxon>Bacillati</taxon>
        <taxon>Bacillota</taxon>
        <taxon>Bacilli</taxon>
        <taxon>Bacillales</taxon>
        <taxon>Bacillaceae</taxon>
        <taxon>Metabacillus</taxon>
    </lineage>
</organism>
<dbReference type="EC" id="3.1.3.87" evidence="4 5"/>
<name>A0ABS5LDD1_9BACI</name>
<evidence type="ECO:0000313" key="6">
    <source>
        <dbReference type="EMBL" id="MBS2968553.1"/>
    </source>
</evidence>
<keyword evidence="7" id="KW-1185">Reference proteome</keyword>
<comment type="function">
    <text evidence="4">Dephosphorylates 2-hydroxy-3-keto-5-methylthiopentenyl-1-phosphate (HK-MTPenyl-1-P) yielding 1,2-dihydroxy-3-keto-5-methylthiopentene (DHK-MTPene).</text>
</comment>
<gene>
    <name evidence="4" type="primary">mtnX</name>
    <name evidence="6" type="ORF">J9317_07260</name>
</gene>
<dbReference type="InterPro" id="IPR036412">
    <property type="entry name" value="HAD-like_sf"/>
</dbReference>
<keyword evidence="3 4" id="KW-0486">Methionine biosynthesis</keyword>
<comment type="similarity">
    <text evidence="4">Belongs to the HAD-like hydrolase superfamily. MtnX family.</text>
</comment>
<evidence type="ECO:0000256" key="2">
    <source>
        <dbReference type="ARBA" id="ARBA00022801"/>
    </source>
</evidence>
<dbReference type="NCBIfam" id="TIGR03333">
    <property type="entry name" value="salvage_mtnX"/>
    <property type="match status" value="1"/>
</dbReference>
<dbReference type="Proteomes" id="UP000682403">
    <property type="component" value="Unassembled WGS sequence"/>
</dbReference>
<evidence type="ECO:0000256" key="5">
    <source>
        <dbReference type="NCBIfam" id="TIGR03333"/>
    </source>
</evidence>
<dbReference type="NCBIfam" id="TIGR01488">
    <property type="entry name" value="HAD-SF-IB"/>
    <property type="match status" value="1"/>
</dbReference>
<dbReference type="InterPro" id="IPR006384">
    <property type="entry name" value="HAD_hydro_PyrdxlP_Pase-like"/>
</dbReference>
<dbReference type="Gene3D" id="3.40.50.1000">
    <property type="entry name" value="HAD superfamily/HAD-like"/>
    <property type="match status" value="1"/>
</dbReference>
<dbReference type="PANTHER" id="PTHR28181">
    <property type="entry name" value="UPF0655 PROTEIN YCR015C"/>
    <property type="match status" value="1"/>
</dbReference>
<dbReference type="InterPro" id="IPR023214">
    <property type="entry name" value="HAD_sf"/>
</dbReference>
<dbReference type="GO" id="GO:0043716">
    <property type="term" value="F:2-hydroxy-3-keto-5-methylthiopentenyl-1-phosphate phosphatase activity"/>
    <property type="evidence" value="ECO:0007669"/>
    <property type="project" value="UniProtKB-EC"/>
</dbReference>
<evidence type="ECO:0000256" key="1">
    <source>
        <dbReference type="ARBA" id="ARBA00022605"/>
    </source>
</evidence>
<dbReference type="InterPro" id="IPR050849">
    <property type="entry name" value="HAD-like_hydrolase_phosphatase"/>
</dbReference>
<dbReference type="NCBIfam" id="TIGR01489">
    <property type="entry name" value="DKMTPPase-SF"/>
    <property type="match status" value="1"/>
</dbReference>
<proteinExistence type="inferred from homology"/>
<dbReference type="Pfam" id="PF12710">
    <property type="entry name" value="HAD"/>
    <property type="match status" value="1"/>
</dbReference>
<dbReference type="SUPFAM" id="SSF56784">
    <property type="entry name" value="HAD-like"/>
    <property type="match status" value="1"/>
</dbReference>
<keyword evidence="1 4" id="KW-0028">Amino-acid biosynthesis</keyword>
<dbReference type="NCBIfam" id="NF007103">
    <property type="entry name" value="PRK09552.1"/>
    <property type="match status" value="1"/>
</dbReference>
<dbReference type="EMBL" id="JAGVRK010000001">
    <property type="protein sequence ID" value="MBS2968553.1"/>
    <property type="molecule type" value="Genomic_DNA"/>
</dbReference>
<keyword evidence="2 4" id="KW-0378">Hydrolase</keyword>
<reference evidence="6 7" key="1">
    <citation type="submission" date="2021-04" db="EMBL/GenBank/DDBJ databases">
        <title>Metabacillus sp. strain KIGAM252 whole genome sequence.</title>
        <authorList>
            <person name="Seo M.-J."/>
            <person name="Cho E.-S."/>
            <person name="Hwang C.Y."/>
            <person name="Yoon D.J."/>
        </authorList>
    </citation>
    <scope>NUCLEOTIDE SEQUENCE [LARGE SCALE GENOMIC DNA]</scope>
    <source>
        <strain evidence="6 7">KIGAM252</strain>
    </source>
</reference>
<evidence type="ECO:0000256" key="4">
    <source>
        <dbReference type="HAMAP-Rule" id="MF_01680"/>
    </source>
</evidence>
<protein>
    <recommendedName>
        <fullName evidence="4 5">2-hydroxy-3-keto-5-methylthiopentenyl-1-phosphate phosphatase</fullName>
        <shortName evidence="4">HK-MTPenyl-1-P phosphatase</shortName>
        <ecNumber evidence="4 5">3.1.3.87</ecNumber>
    </recommendedName>
</protein>
<dbReference type="PANTHER" id="PTHR28181:SF2">
    <property type="entry name" value="PHOSPHORIC MONOESTER HYDROLASE"/>
    <property type="match status" value="1"/>
</dbReference>
<evidence type="ECO:0000313" key="7">
    <source>
        <dbReference type="Proteomes" id="UP000682403"/>
    </source>
</evidence>